<feature type="region of interest" description="Disordered" evidence="1">
    <location>
        <begin position="1"/>
        <end position="21"/>
    </location>
</feature>
<accession>A0A0F9AGW5</accession>
<evidence type="ECO:0000256" key="1">
    <source>
        <dbReference type="SAM" id="MobiDB-lite"/>
    </source>
</evidence>
<protein>
    <submittedName>
        <fullName evidence="2">Uncharacterized protein</fullName>
    </submittedName>
</protein>
<gene>
    <name evidence="2" type="ORF">LCGC14_2651840</name>
</gene>
<proteinExistence type="predicted"/>
<organism evidence="2">
    <name type="scientific">marine sediment metagenome</name>
    <dbReference type="NCBI Taxonomy" id="412755"/>
    <lineage>
        <taxon>unclassified sequences</taxon>
        <taxon>metagenomes</taxon>
        <taxon>ecological metagenomes</taxon>
    </lineage>
</organism>
<evidence type="ECO:0000313" key="2">
    <source>
        <dbReference type="EMBL" id="KKK97530.1"/>
    </source>
</evidence>
<dbReference type="AlphaFoldDB" id="A0A0F9AGW5"/>
<name>A0A0F9AGW5_9ZZZZ</name>
<sequence>MKLQDLINESETIETEKQEAVQESKDNIERYLRNQTVTVQELYDVVHAQWQPSDTSTGQISTWQILNIAKKAILNRRKK</sequence>
<reference evidence="2" key="1">
    <citation type="journal article" date="2015" name="Nature">
        <title>Complex archaea that bridge the gap between prokaryotes and eukaryotes.</title>
        <authorList>
            <person name="Spang A."/>
            <person name="Saw J.H."/>
            <person name="Jorgensen S.L."/>
            <person name="Zaremba-Niedzwiedzka K."/>
            <person name="Martijn J."/>
            <person name="Lind A.E."/>
            <person name="van Eijk R."/>
            <person name="Schleper C."/>
            <person name="Guy L."/>
            <person name="Ettema T.J."/>
        </authorList>
    </citation>
    <scope>NUCLEOTIDE SEQUENCE</scope>
</reference>
<dbReference type="EMBL" id="LAZR01046009">
    <property type="protein sequence ID" value="KKK97530.1"/>
    <property type="molecule type" value="Genomic_DNA"/>
</dbReference>
<comment type="caution">
    <text evidence="2">The sequence shown here is derived from an EMBL/GenBank/DDBJ whole genome shotgun (WGS) entry which is preliminary data.</text>
</comment>